<feature type="domain" description="DSBA-like thioredoxin" evidence="1">
    <location>
        <begin position="10"/>
        <end position="159"/>
    </location>
</feature>
<dbReference type="GO" id="GO:0016853">
    <property type="term" value="F:isomerase activity"/>
    <property type="evidence" value="ECO:0007669"/>
    <property type="project" value="UniProtKB-KW"/>
</dbReference>
<organism evidence="2 3">
    <name type="scientific">Saccharopolyspora elongata</name>
    <dbReference type="NCBI Taxonomy" id="2530387"/>
    <lineage>
        <taxon>Bacteria</taxon>
        <taxon>Bacillati</taxon>
        <taxon>Actinomycetota</taxon>
        <taxon>Actinomycetes</taxon>
        <taxon>Pseudonocardiales</taxon>
        <taxon>Pseudonocardiaceae</taxon>
        <taxon>Saccharopolyspora</taxon>
    </lineage>
</organism>
<accession>A0A4R4ZCF0</accession>
<keyword evidence="2" id="KW-0413">Isomerase</keyword>
<evidence type="ECO:0000259" key="1">
    <source>
        <dbReference type="Pfam" id="PF01323"/>
    </source>
</evidence>
<comment type="caution">
    <text evidence="2">The sequence shown here is derived from an EMBL/GenBank/DDBJ whole genome shotgun (WGS) entry which is preliminary data.</text>
</comment>
<dbReference type="SUPFAM" id="SSF52833">
    <property type="entry name" value="Thioredoxin-like"/>
    <property type="match status" value="1"/>
</dbReference>
<evidence type="ECO:0000313" key="3">
    <source>
        <dbReference type="Proteomes" id="UP000294947"/>
    </source>
</evidence>
<dbReference type="GO" id="GO:0016491">
    <property type="term" value="F:oxidoreductase activity"/>
    <property type="evidence" value="ECO:0007669"/>
    <property type="project" value="InterPro"/>
</dbReference>
<dbReference type="RefSeq" id="WP_132480065.1">
    <property type="nucleotide sequence ID" value="NZ_SMKW01000002.1"/>
</dbReference>
<gene>
    <name evidence="2" type="ORF">E1288_02605</name>
</gene>
<dbReference type="AlphaFoldDB" id="A0A4R4ZCF0"/>
<protein>
    <submittedName>
        <fullName evidence="2">Protein-disulfide isomerase</fullName>
    </submittedName>
</protein>
<reference evidence="2 3" key="1">
    <citation type="submission" date="2019-03" db="EMBL/GenBank/DDBJ databases">
        <title>Draft genome sequences of novel Actinobacteria.</title>
        <authorList>
            <person name="Sahin N."/>
            <person name="Ay H."/>
            <person name="Saygin H."/>
        </authorList>
    </citation>
    <scope>NUCLEOTIDE SEQUENCE [LARGE SCALE GENOMIC DNA]</scope>
    <source>
        <strain evidence="2 3">7K502</strain>
    </source>
</reference>
<dbReference type="OrthoDB" id="3568936at2"/>
<sequence>MTSAFAVTWDYRCPFARNAHEHLLTGLAAGADWQVRYLPFSLGQAHVEEGQPSVWEKPEQDSGILALQAGVVVRDEFPDRFPAVHRALFEARHDEGLHLEDRAVVQRVLADHGVPADAVFARIDDGSALGQVRTEHEAFVSSHSVWGVPTFIVDEQAVFVRLMNRAPQGADPAASITTVERVVDLLGWTDLNEFKHTAIPR</sequence>
<dbReference type="Proteomes" id="UP000294947">
    <property type="component" value="Unassembled WGS sequence"/>
</dbReference>
<name>A0A4R4ZCF0_9PSEU</name>
<keyword evidence="3" id="KW-1185">Reference proteome</keyword>
<dbReference type="InterPro" id="IPR036249">
    <property type="entry name" value="Thioredoxin-like_sf"/>
</dbReference>
<proteinExistence type="predicted"/>
<dbReference type="InterPro" id="IPR001853">
    <property type="entry name" value="DSBA-like_thioredoxin_dom"/>
</dbReference>
<dbReference type="Pfam" id="PF01323">
    <property type="entry name" value="DSBA"/>
    <property type="match status" value="1"/>
</dbReference>
<evidence type="ECO:0000313" key="2">
    <source>
        <dbReference type="EMBL" id="TDD56063.1"/>
    </source>
</evidence>
<dbReference type="EMBL" id="SMKW01000002">
    <property type="protein sequence ID" value="TDD56063.1"/>
    <property type="molecule type" value="Genomic_DNA"/>
</dbReference>
<dbReference type="Gene3D" id="3.40.30.10">
    <property type="entry name" value="Glutaredoxin"/>
    <property type="match status" value="1"/>
</dbReference>